<proteinExistence type="predicted"/>
<feature type="chain" id="PRO_5036428936" evidence="1">
    <location>
        <begin position="19"/>
        <end position="109"/>
    </location>
</feature>
<feature type="signal peptide" evidence="1">
    <location>
        <begin position="1"/>
        <end position="18"/>
    </location>
</feature>
<evidence type="ECO:0000313" key="2">
    <source>
        <dbReference type="EMBL" id="CAG6747484.1"/>
    </source>
</evidence>
<protein>
    <submittedName>
        <fullName evidence="2">Uncharacterized protein</fullName>
    </submittedName>
</protein>
<reference evidence="2" key="1">
    <citation type="submission" date="2021-05" db="EMBL/GenBank/DDBJ databases">
        <authorList>
            <person name="Alioto T."/>
            <person name="Alioto T."/>
            <person name="Gomez Garrido J."/>
        </authorList>
    </citation>
    <scope>NUCLEOTIDE SEQUENCE</scope>
</reference>
<organism evidence="2">
    <name type="scientific">Cacopsylla melanoneura</name>
    <dbReference type="NCBI Taxonomy" id="428564"/>
    <lineage>
        <taxon>Eukaryota</taxon>
        <taxon>Metazoa</taxon>
        <taxon>Ecdysozoa</taxon>
        <taxon>Arthropoda</taxon>
        <taxon>Hexapoda</taxon>
        <taxon>Insecta</taxon>
        <taxon>Pterygota</taxon>
        <taxon>Neoptera</taxon>
        <taxon>Paraneoptera</taxon>
        <taxon>Hemiptera</taxon>
        <taxon>Sternorrhyncha</taxon>
        <taxon>Psylloidea</taxon>
        <taxon>Psyllidae</taxon>
        <taxon>Psyllinae</taxon>
        <taxon>Cacopsylla</taxon>
    </lineage>
</organism>
<evidence type="ECO:0000256" key="1">
    <source>
        <dbReference type="SAM" id="SignalP"/>
    </source>
</evidence>
<dbReference type="EMBL" id="HBUF01514568">
    <property type="protein sequence ID" value="CAG6747484.1"/>
    <property type="molecule type" value="Transcribed_RNA"/>
</dbReference>
<sequence>MLIFIVFLVFIFRLGLEGFVEEGLKCLSLSSLFFCSIKSRSFFILTSTLSSSSPFLSSSPIFFLAHVSQNFLSFTSLRTISFLLTCNHTNRQVLCCCLELEMSRRRYFH</sequence>
<dbReference type="EMBL" id="HBUF01514569">
    <property type="protein sequence ID" value="CAG6747485.1"/>
    <property type="molecule type" value="Transcribed_RNA"/>
</dbReference>
<name>A0A8D8ZH00_9HEMI</name>
<accession>A0A8D8ZH00</accession>
<keyword evidence="1" id="KW-0732">Signal</keyword>
<dbReference type="AlphaFoldDB" id="A0A8D8ZH00"/>